<comment type="caution">
    <text evidence="1">The sequence shown here is derived from an EMBL/GenBank/DDBJ whole genome shotgun (WGS) entry which is preliminary data.</text>
</comment>
<sequence length="132" mass="14131">MRRLPDASELPLTREAPLRLPWSTAATNSAMPSDRVTIPSSSTFFADVPAVPVFHICKADLRILLFTARIAAFILGADLFSPCVVMPASALPSPTPLTPATRRYAMLAVSLSISMATLDTSMTNTALPSIAW</sequence>
<organism evidence="1 2">
    <name type="scientific">Rhizopus delemar</name>
    <dbReference type="NCBI Taxonomy" id="936053"/>
    <lineage>
        <taxon>Eukaryota</taxon>
        <taxon>Fungi</taxon>
        <taxon>Fungi incertae sedis</taxon>
        <taxon>Mucoromycota</taxon>
        <taxon>Mucoromycotina</taxon>
        <taxon>Mucoromycetes</taxon>
        <taxon>Mucorales</taxon>
        <taxon>Mucorineae</taxon>
        <taxon>Rhizopodaceae</taxon>
        <taxon>Rhizopus</taxon>
    </lineage>
</organism>
<proteinExistence type="predicted"/>
<reference evidence="1 2" key="1">
    <citation type="journal article" date="2020" name="Microb. Genom.">
        <title>Genetic diversity of clinical and environmental Mucorales isolates obtained from an investigation of mucormycosis cases among solid organ transplant recipients.</title>
        <authorList>
            <person name="Nguyen M.H."/>
            <person name="Kaul D."/>
            <person name="Muto C."/>
            <person name="Cheng S.J."/>
            <person name="Richter R.A."/>
            <person name="Bruno V.M."/>
            <person name="Liu G."/>
            <person name="Beyhan S."/>
            <person name="Sundermann A.J."/>
            <person name="Mounaud S."/>
            <person name="Pasculle A.W."/>
            <person name="Nierman W.C."/>
            <person name="Driscoll E."/>
            <person name="Cumbie R."/>
            <person name="Clancy C.J."/>
            <person name="Dupont C.L."/>
        </authorList>
    </citation>
    <scope>NUCLEOTIDE SEQUENCE [LARGE SCALE GENOMIC DNA]</scope>
    <source>
        <strain evidence="1 2">GL24</strain>
    </source>
</reference>
<keyword evidence="2" id="KW-1185">Reference proteome</keyword>
<dbReference type="AlphaFoldDB" id="A0A9P6Y4Y8"/>
<dbReference type="Proteomes" id="UP000740926">
    <property type="component" value="Unassembled WGS sequence"/>
</dbReference>
<name>A0A9P6Y4Y8_9FUNG</name>
<evidence type="ECO:0000313" key="2">
    <source>
        <dbReference type="Proteomes" id="UP000740926"/>
    </source>
</evidence>
<protein>
    <submittedName>
        <fullName evidence="1">Uncharacterized protein</fullName>
    </submittedName>
</protein>
<accession>A0A9P6Y4Y8</accession>
<dbReference type="EMBL" id="JAANIU010006956">
    <property type="protein sequence ID" value="KAG1539587.1"/>
    <property type="molecule type" value="Genomic_DNA"/>
</dbReference>
<gene>
    <name evidence="1" type="ORF">G6F50_014478</name>
</gene>
<evidence type="ECO:0000313" key="1">
    <source>
        <dbReference type="EMBL" id="KAG1539587.1"/>
    </source>
</evidence>